<protein>
    <recommendedName>
        <fullName evidence="3">Transposase</fullName>
    </recommendedName>
</protein>
<name>A0AAW3VC76_9BURK</name>
<proteinExistence type="predicted"/>
<evidence type="ECO:0008006" key="3">
    <source>
        <dbReference type="Google" id="ProtNLM"/>
    </source>
</evidence>
<evidence type="ECO:0000313" key="1">
    <source>
        <dbReference type="EMBL" id="MBB6207436.1"/>
    </source>
</evidence>
<organism evidence="1 2">
    <name type="scientific">Paraburkholderia fungorum</name>
    <dbReference type="NCBI Taxonomy" id="134537"/>
    <lineage>
        <taxon>Bacteria</taxon>
        <taxon>Pseudomonadati</taxon>
        <taxon>Pseudomonadota</taxon>
        <taxon>Betaproteobacteria</taxon>
        <taxon>Burkholderiales</taxon>
        <taxon>Burkholderiaceae</taxon>
        <taxon>Paraburkholderia</taxon>
    </lineage>
</organism>
<comment type="caution">
    <text evidence="1">The sequence shown here is derived from an EMBL/GenBank/DDBJ whole genome shotgun (WGS) entry which is preliminary data.</text>
</comment>
<accession>A0AAW3VC76</accession>
<dbReference type="RefSeq" id="WP_030101891.1">
    <property type="nucleotide sequence ID" value="NZ_CP099647.1"/>
</dbReference>
<reference evidence="1 2" key="1">
    <citation type="submission" date="2020-08" db="EMBL/GenBank/DDBJ databases">
        <title>Genomic Encyclopedia of Type Strains, Phase IV (KMG-V): Genome sequencing to study the core and pangenomes of soil and plant-associated prokaryotes.</title>
        <authorList>
            <person name="Whitman W."/>
        </authorList>
    </citation>
    <scope>NUCLEOTIDE SEQUENCE [LARGE SCALE GENOMIC DNA]</scope>
    <source>
        <strain evidence="1 2">SEMIA 4013</strain>
    </source>
</reference>
<dbReference type="EMBL" id="JACIIK010000026">
    <property type="protein sequence ID" value="MBB6207436.1"/>
    <property type="molecule type" value="Genomic_DNA"/>
</dbReference>
<dbReference type="NCBIfam" id="NF041282">
    <property type="entry name" value="TnpC_regulator"/>
    <property type="match status" value="1"/>
</dbReference>
<sequence>MSTATSANTDTPYGAVDTHALQVLESSYDTTRLLAAVDTLDTVRTRLYDPEGLRDDLLRLHGMAHNLINGASPVVTCQRESVVDLLTDAMDQIDQHVADLLALRNTLEPLETLRPDDADAFNAN</sequence>
<dbReference type="InterPro" id="IPR049837">
    <property type="entry name" value="TnpC_reg-like"/>
</dbReference>
<evidence type="ECO:0000313" key="2">
    <source>
        <dbReference type="Proteomes" id="UP000518681"/>
    </source>
</evidence>
<dbReference type="AlphaFoldDB" id="A0AAW3VC76"/>
<dbReference type="Proteomes" id="UP000518681">
    <property type="component" value="Unassembled WGS sequence"/>
</dbReference>
<gene>
    <name evidence="1" type="ORF">GGD69_008345</name>
</gene>